<dbReference type="AlphaFoldDB" id="A0A2H0RJ84"/>
<keyword evidence="1" id="KW-1133">Transmembrane helix</keyword>
<organism evidence="2 3">
    <name type="scientific">Candidatus Vogelbacteria bacterium CG10_big_fil_rev_8_21_14_0_10_45_14</name>
    <dbReference type="NCBI Taxonomy" id="1975042"/>
    <lineage>
        <taxon>Bacteria</taxon>
        <taxon>Candidatus Vogeliibacteriota</taxon>
    </lineage>
</organism>
<dbReference type="EMBL" id="PCYL01000034">
    <property type="protein sequence ID" value="PIR46622.1"/>
    <property type="molecule type" value="Genomic_DNA"/>
</dbReference>
<dbReference type="Pfam" id="PF07963">
    <property type="entry name" value="N_methyl"/>
    <property type="match status" value="1"/>
</dbReference>
<dbReference type="NCBIfam" id="TIGR02532">
    <property type="entry name" value="IV_pilin_GFxxxE"/>
    <property type="match status" value="1"/>
</dbReference>
<keyword evidence="1" id="KW-0812">Transmembrane</keyword>
<evidence type="ECO:0000256" key="1">
    <source>
        <dbReference type="SAM" id="Phobius"/>
    </source>
</evidence>
<evidence type="ECO:0000313" key="2">
    <source>
        <dbReference type="EMBL" id="PIR46622.1"/>
    </source>
</evidence>
<feature type="transmembrane region" description="Helical" evidence="1">
    <location>
        <begin position="71"/>
        <end position="92"/>
    </location>
</feature>
<sequence length="290" mass="31798">MIKFSKSSNDTPRRCENTSVFEILHLAKYKVISNIFVIFYRVKIETSIENCKLKIENCFAPFSLSKRGFTLVELMVTTSIFVIITLVVLINYPRANGAIALRLMASELAVTIREAQVYGVSVRGISSGTDTLFPDYGMYFGKPTGDANVPYPYYLFADKPVGQARGDGIYDPTNSSCGGGTSNASSECITSYGLKGINTVLKICGQVASSNVSIDRASCYNDTGALTLENLTVLFRRPNPEAILSGHRLSDNNTHQKMIAAGILIGRQGETDPERMKMVLIWNTGQITVK</sequence>
<accession>A0A2H0RJ84</accession>
<dbReference type="PROSITE" id="PS00409">
    <property type="entry name" value="PROKAR_NTER_METHYL"/>
    <property type="match status" value="1"/>
</dbReference>
<dbReference type="InterPro" id="IPR012902">
    <property type="entry name" value="N_methyl_site"/>
</dbReference>
<keyword evidence="1" id="KW-0472">Membrane</keyword>
<proteinExistence type="predicted"/>
<gene>
    <name evidence="2" type="ORF">COV07_03340</name>
</gene>
<dbReference type="Proteomes" id="UP000230833">
    <property type="component" value="Unassembled WGS sequence"/>
</dbReference>
<protein>
    <submittedName>
        <fullName evidence="2">Uncharacterized protein</fullName>
    </submittedName>
</protein>
<name>A0A2H0RJ84_9BACT</name>
<dbReference type="InterPro" id="IPR045584">
    <property type="entry name" value="Pilin-like"/>
</dbReference>
<evidence type="ECO:0000313" key="3">
    <source>
        <dbReference type="Proteomes" id="UP000230833"/>
    </source>
</evidence>
<comment type="caution">
    <text evidence="2">The sequence shown here is derived from an EMBL/GenBank/DDBJ whole genome shotgun (WGS) entry which is preliminary data.</text>
</comment>
<dbReference type="SUPFAM" id="SSF54523">
    <property type="entry name" value="Pili subunits"/>
    <property type="match status" value="1"/>
</dbReference>
<reference evidence="2 3" key="1">
    <citation type="submission" date="2017-09" db="EMBL/GenBank/DDBJ databases">
        <title>Depth-based differentiation of microbial function through sediment-hosted aquifers and enrichment of novel symbionts in the deep terrestrial subsurface.</title>
        <authorList>
            <person name="Probst A.J."/>
            <person name="Ladd B."/>
            <person name="Jarett J.K."/>
            <person name="Geller-Mcgrath D.E."/>
            <person name="Sieber C.M."/>
            <person name="Emerson J.B."/>
            <person name="Anantharaman K."/>
            <person name="Thomas B.C."/>
            <person name="Malmstrom R."/>
            <person name="Stieglmeier M."/>
            <person name="Klingl A."/>
            <person name="Woyke T."/>
            <person name="Ryan C.M."/>
            <person name="Banfield J.F."/>
        </authorList>
    </citation>
    <scope>NUCLEOTIDE SEQUENCE [LARGE SCALE GENOMIC DNA]</scope>
    <source>
        <strain evidence="2">CG10_big_fil_rev_8_21_14_0_10_45_14</strain>
    </source>
</reference>